<keyword evidence="1" id="KW-0812">Transmembrane</keyword>
<dbReference type="EMBL" id="CM009304">
    <property type="protein sequence ID" value="PNS99777.1"/>
    <property type="molecule type" value="Genomic_DNA"/>
</dbReference>
<evidence type="ECO:0000313" key="3">
    <source>
        <dbReference type="Proteomes" id="UP000006729"/>
    </source>
</evidence>
<reference evidence="2 3" key="1">
    <citation type="journal article" date="2006" name="Science">
        <title>The genome of black cottonwood, Populus trichocarpa (Torr. &amp; Gray).</title>
        <authorList>
            <person name="Tuskan G.A."/>
            <person name="Difazio S."/>
            <person name="Jansson S."/>
            <person name="Bohlmann J."/>
            <person name="Grigoriev I."/>
            <person name="Hellsten U."/>
            <person name="Putnam N."/>
            <person name="Ralph S."/>
            <person name="Rombauts S."/>
            <person name="Salamov A."/>
            <person name="Schein J."/>
            <person name="Sterck L."/>
            <person name="Aerts A."/>
            <person name="Bhalerao R.R."/>
            <person name="Bhalerao R.P."/>
            <person name="Blaudez D."/>
            <person name="Boerjan W."/>
            <person name="Brun A."/>
            <person name="Brunner A."/>
            <person name="Busov V."/>
            <person name="Campbell M."/>
            <person name="Carlson J."/>
            <person name="Chalot M."/>
            <person name="Chapman J."/>
            <person name="Chen G.L."/>
            <person name="Cooper D."/>
            <person name="Coutinho P.M."/>
            <person name="Couturier J."/>
            <person name="Covert S."/>
            <person name="Cronk Q."/>
            <person name="Cunningham R."/>
            <person name="Davis J."/>
            <person name="Degroeve S."/>
            <person name="Dejardin A."/>
            <person name="Depamphilis C."/>
            <person name="Detter J."/>
            <person name="Dirks B."/>
            <person name="Dubchak I."/>
            <person name="Duplessis S."/>
            <person name="Ehlting J."/>
            <person name="Ellis B."/>
            <person name="Gendler K."/>
            <person name="Goodstein D."/>
            <person name="Gribskov M."/>
            <person name="Grimwood J."/>
            <person name="Groover A."/>
            <person name="Gunter L."/>
            <person name="Hamberger B."/>
            <person name="Heinze B."/>
            <person name="Helariutta Y."/>
            <person name="Henrissat B."/>
            <person name="Holligan D."/>
            <person name="Holt R."/>
            <person name="Huang W."/>
            <person name="Islam-Faridi N."/>
            <person name="Jones S."/>
            <person name="Jones-Rhoades M."/>
            <person name="Jorgensen R."/>
            <person name="Joshi C."/>
            <person name="Kangasjarvi J."/>
            <person name="Karlsson J."/>
            <person name="Kelleher C."/>
            <person name="Kirkpatrick R."/>
            <person name="Kirst M."/>
            <person name="Kohler A."/>
            <person name="Kalluri U."/>
            <person name="Larimer F."/>
            <person name="Leebens-Mack J."/>
            <person name="Leple J.C."/>
            <person name="Locascio P."/>
            <person name="Lou Y."/>
            <person name="Lucas S."/>
            <person name="Martin F."/>
            <person name="Montanini B."/>
            <person name="Napoli C."/>
            <person name="Nelson D.R."/>
            <person name="Nelson C."/>
            <person name="Nieminen K."/>
            <person name="Nilsson O."/>
            <person name="Pereda V."/>
            <person name="Peter G."/>
            <person name="Philippe R."/>
            <person name="Pilate G."/>
            <person name="Poliakov A."/>
            <person name="Razumovskaya J."/>
            <person name="Richardson P."/>
            <person name="Rinaldi C."/>
            <person name="Ritland K."/>
            <person name="Rouze P."/>
            <person name="Ryaboy D."/>
            <person name="Schmutz J."/>
            <person name="Schrader J."/>
            <person name="Segerman B."/>
            <person name="Shin H."/>
            <person name="Siddiqui A."/>
            <person name="Sterky F."/>
            <person name="Terry A."/>
            <person name="Tsai C.J."/>
            <person name="Uberbacher E."/>
            <person name="Unneberg P."/>
            <person name="Vahala J."/>
            <person name="Wall K."/>
            <person name="Wessler S."/>
            <person name="Yang G."/>
            <person name="Yin T."/>
            <person name="Douglas C."/>
            <person name="Marra M."/>
            <person name="Sandberg G."/>
            <person name="Van de Peer Y."/>
            <person name="Rokhsar D."/>
        </authorList>
    </citation>
    <scope>NUCLEOTIDE SEQUENCE [LARGE SCALE GENOMIC DNA]</scope>
    <source>
        <strain evidence="3">cv. Nisqually</strain>
    </source>
</reference>
<gene>
    <name evidence="2" type="ORF">POPTR_015G010000</name>
</gene>
<keyword evidence="1" id="KW-1133">Transmembrane helix</keyword>
<keyword evidence="3" id="KW-1185">Reference proteome</keyword>
<organism evidence="2 3">
    <name type="scientific">Populus trichocarpa</name>
    <name type="common">Western balsam poplar</name>
    <name type="synonym">Populus balsamifera subsp. trichocarpa</name>
    <dbReference type="NCBI Taxonomy" id="3694"/>
    <lineage>
        <taxon>Eukaryota</taxon>
        <taxon>Viridiplantae</taxon>
        <taxon>Streptophyta</taxon>
        <taxon>Embryophyta</taxon>
        <taxon>Tracheophyta</taxon>
        <taxon>Spermatophyta</taxon>
        <taxon>Magnoliopsida</taxon>
        <taxon>eudicotyledons</taxon>
        <taxon>Gunneridae</taxon>
        <taxon>Pentapetalae</taxon>
        <taxon>rosids</taxon>
        <taxon>fabids</taxon>
        <taxon>Malpighiales</taxon>
        <taxon>Salicaceae</taxon>
        <taxon>Saliceae</taxon>
        <taxon>Populus</taxon>
    </lineage>
</organism>
<protein>
    <submittedName>
        <fullName evidence="2">Uncharacterized protein</fullName>
    </submittedName>
</protein>
<dbReference type="InParanoid" id="A0A2K1XG76"/>
<keyword evidence="1" id="KW-0472">Membrane</keyword>
<name>A0A2K1XG76_POPTR</name>
<sequence length="108" mass="12340">MILLFCFCKHVFCRVCHRDHGFLILKVVRIFSSADKRLALSCGLLQFCYNPFVTMRPYAGSNSNSIFIPELSILSRDVFCFHLMILACVCVCNFTVTAEAMFLRSDVL</sequence>
<proteinExistence type="predicted"/>
<dbReference type="Proteomes" id="UP000006729">
    <property type="component" value="Chromosome 15"/>
</dbReference>
<accession>A0A2K1XG76</accession>
<dbReference type="AlphaFoldDB" id="A0A2K1XG76"/>
<feature type="transmembrane region" description="Helical" evidence="1">
    <location>
        <begin position="81"/>
        <end position="103"/>
    </location>
</feature>
<evidence type="ECO:0000313" key="2">
    <source>
        <dbReference type="EMBL" id="PNS99777.1"/>
    </source>
</evidence>
<evidence type="ECO:0000256" key="1">
    <source>
        <dbReference type="SAM" id="Phobius"/>
    </source>
</evidence>